<dbReference type="GO" id="GO:0009372">
    <property type="term" value="P:quorum sensing"/>
    <property type="evidence" value="ECO:0007669"/>
    <property type="project" value="UniProtKB-KW"/>
</dbReference>
<gene>
    <name evidence="9" type="primary">cfg</name>
    <name evidence="9" type="ORF">Cspa_c05500</name>
</gene>
<dbReference type="GO" id="GO:0016020">
    <property type="term" value="C:membrane"/>
    <property type="evidence" value="ECO:0007669"/>
    <property type="project" value="InterPro"/>
</dbReference>
<feature type="transmembrane region" description="Helical" evidence="8">
    <location>
        <begin position="79"/>
        <end position="101"/>
    </location>
</feature>
<keyword evidence="5 9" id="KW-0378">Hydrolase</keyword>
<dbReference type="InterPro" id="IPR006741">
    <property type="entry name" value="AgrB"/>
</dbReference>
<dbReference type="EMBL" id="CP004121">
    <property type="protein sequence ID" value="AGF54344.1"/>
    <property type="molecule type" value="Genomic_DNA"/>
</dbReference>
<feature type="transmembrane region" description="Helical" evidence="8">
    <location>
        <begin position="161"/>
        <end position="182"/>
    </location>
</feature>
<keyword evidence="3" id="KW-0645">Protease</keyword>
<dbReference type="Proteomes" id="UP000011728">
    <property type="component" value="Chromosome"/>
</dbReference>
<keyword evidence="7 8" id="KW-0472">Membrane</keyword>
<name>M1M8T4_9CLOT</name>
<organism evidence="9 10">
    <name type="scientific">Clostridium saccharoperbutylacetonicum N1-4(HMT)</name>
    <dbReference type="NCBI Taxonomy" id="931276"/>
    <lineage>
        <taxon>Bacteria</taxon>
        <taxon>Bacillati</taxon>
        <taxon>Bacillota</taxon>
        <taxon>Clostridia</taxon>
        <taxon>Eubacteriales</taxon>
        <taxon>Clostridiaceae</taxon>
        <taxon>Clostridium</taxon>
    </lineage>
</organism>
<dbReference type="KEGG" id="csr:Cspa_c05500"/>
<accession>M1M8T4</accession>
<dbReference type="EC" id="3.4.-.-" evidence="9"/>
<evidence type="ECO:0000256" key="1">
    <source>
        <dbReference type="ARBA" id="ARBA00022475"/>
    </source>
</evidence>
<evidence type="ECO:0000256" key="4">
    <source>
        <dbReference type="ARBA" id="ARBA00022692"/>
    </source>
</evidence>
<evidence type="ECO:0000256" key="2">
    <source>
        <dbReference type="ARBA" id="ARBA00022654"/>
    </source>
</evidence>
<dbReference type="STRING" id="36745.CLSAP_05560"/>
<proteinExistence type="predicted"/>
<dbReference type="OrthoDB" id="2044325at2"/>
<feature type="transmembrane region" description="Helical" evidence="8">
    <location>
        <begin position="42"/>
        <end position="67"/>
    </location>
</feature>
<evidence type="ECO:0000256" key="5">
    <source>
        <dbReference type="ARBA" id="ARBA00022801"/>
    </source>
</evidence>
<dbReference type="SMART" id="SM00793">
    <property type="entry name" value="AgrB"/>
    <property type="match status" value="1"/>
</dbReference>
<keyword evidence="1" id="KW-1003">Cell membrane</keyword>
<keyword evidence="6 8" id="KW-1133">Transmembrane helix</keyword>
<dbReference type="eggNOG" id="COG4512">
    <property type="taxonomic scope" value="Bacteria"/>
</dbReference>
<keyword evidence="2" id="KW-0673">Quorum sensing</keyword>
<dbReference type="RefSeq" id="WP_015390670.1">
    <property type="nucleotide sequence ID" value="NC_020291.1"/>
</dbReference>
<dbReference type="GO" id="GO:0006508">
    <property type="term" value="P:proteolysis"/>
    <property type="evidence" value="ECO:0007669"/>
    <property type="project" value="UniProtKB-KW"/>
</dbReference>
<dbReference type="Pfam" id="PF04647">
    <property type="entry name" value="AgrB"/>
    <property type="match status" value="1"/>
</dbReference>
<dbReference type="PATRIC" id="fig|931276.5.peg.510"/>
<evidence type="ECO:0000256" key="8">
    <source>
        <dbReference type="SAM" id="Phobius"/>
    </source>
</evidence>
<evidence type="ECO:0000256" key="6">
    <source>
        <dbReference type="ARBA" id="ARBA00022989"/>
    </source>
</evidence>
<dbReference type="HOGENOM" id="CLU_098969_2_1_9"/>
<reference evidence="9 10" key="1">
    <citation type="submission" date="2013-02" db="EMBL/GenBank/DDBJ databases">
        <title>Genome sequence of Clostridium saccharoperbutylacetonicum N1-4(HMT).</title>
        <authorList>
            <person name="Poehlein A."/>
            <person name="Daniel R."/>
        </authorList>
    </citation>
    <scope>NUCLEOTIDE SEQUENCE [LARGE SCALE GENOMIC DNA]</scope>
    <source>
        <strain evidence="10">N1-4(HMT)</strain>
    </source>
</reference>
<evidence type="ECO:0000256" key="3">
    <source>
        <dbReference type="ARBA" id="ARBA00022670"/>
    </source>
</evidence>
<feature type="transmembrane region" description="Helical" evidence="8">
    <location>
        <begin position="139"/>
        <end position="155"/>
    </location>
</feature>
<sequence>MIKSVSNFITGYLRKNNASLSLTDLMKIDYAIQMILGDLAKLIIISLIFISLNQFSLFLFSYVILFSTRPIAGGIHSKTFVGCLTSSIMHFLIVVIFSVLFPKLSTYYYVIFFIISLVIIGLYAPCVNTNRPIKNKAKLKVLSLISFTFWMIIFFQIQDTKISNCILMSTFLQIIQLIILYIKGVVSNGKVHKLSSSHLT</sequence>
<keyword evidence="10" id="KW-1185">Reference proteome</keyword>
<protein>
    <submittedName>
        <fullName evidence="9">Putative AgrB-like protein Cfg</fullName>
        <ecNumber evidence="9">3.4.-.-</ecNumber>
    </submittedName>
</protein>
<evidence type="ECO:0000313" key="9">
    <source>
        <dbReference type="EMBL" id="AGF54344.1"/>
    </source>
</evidence>
<dbReference type="AlphaFoldDB" id="M1M8T4"/>
<dbReference type="GO" id="GO:0008233">
    <property type="term" value="F:peptidase activity"/>
    <property type="evidence" value="ECO:0007669"/>
    <property type="project" value="UniProtKB-KW"/>
</dbReference>
<evidence type="ECO:0000256" key="7">
    <source>
        <dbReference type="ARBA" id="ARBA00023136"/>
    </source>
</evidence>
<evidence type="ECO:0000313" key="10">
    <source>
        <dbReference type="Proteomes" id="UP000011728"/>
    </source>
</evidence>
<keyword evidence="4 8" id="KW-0812">Transmembrane</keyword>
<feature type="transmembrane region" description="Helical" evidence="8">
    <location>
        <begin position="107"/>
        <end position="127"/>
    </location>
</feature>